<dbReference type="InterPro" id="IPR036412">
    <property type="entry name" value="HAD-like_sf"/>
</dbReference>
<comment type="similarity">
    <text evidence="2">Belongs to the HAD-like hydrolase superfamily. CbbY/CbbZ/Gph/YieH family.</text>
</comment>
<dbReference type="GO" id="GO:0046872">
    <property type="term" value="F:metal ion binding"/>
    <property type="evidence" value="ECO:0007669"/>
    <property type="project" value="UniProtKB-KW"/>
</dbReference>
<evidence type="ECO:0000256" key="3">
    <source>
        <dbReference type="ARBA" id="ARBA00022723"/>
    </source>
</evidence>
<dbReference type="OrthoDB" id="9797743at2"/>
<keyword evidence="8" id="KW-1185">Reference proteome</keyword>
<feature type="domain" description="Rhodanese" evidence="6">
    <location>
        <begin position="151"/>
        <end position="219"/>
    </location>
</feature>
<dbReference type="InterPro" id="IPR023214">
    <property type="entry name" value="HAD_sf"/>
</dbReference>
<gene>
    <name evidence="7" type="ORF">AO498_07210</name>
</gene>
<dbReference type="PATRIC" id="fig|1727163.4.peg.1496"/>
<evidence type="ECO:0000256" key="1">
    <source>
        <dbReference type="ARBA" id="ARBA00001946"/>
    </source>
</evidence>
<dbReference type="Proteomes" id="UP000073816">
    <property type="component" value="Chromosome"/>
</dbReference>
<reference evidence="8" key="1">
    <citation type="submission" date="2015-09" db="EMBL/GenBank/DDBJ databases">
        <title>Complete sequence of Algoriphagus sp. M8-2.</title>
        <authorList>
            <person name="Shintani M."/>
        </authorList>
    </citation>
    <scope>NUCLEOTIDE SEQUENCE [LARGE SCALE GENOMIC DNA]</scope>
    <source>
        <strain evidence="8">M8-2</strain>
    </source>
</reference>
<dbReference type="GO" id="GO:0016787">
    <property type="term" value="F:hydrolase activity"/>
    <property type="evidence" value="ECO:0007669"/>
    <property type="project" value="UniProtKB-KW"/>
</dbReference>
<dbReference type="EMBL" id="CP012836">
    <property type="protein sequence ID" value="AMQ56198.1"/>
    <property type="molecule type" value="Genomic_DNA"/>
</dbReference>
<dbReference type="Gene3D" id="1.10.150.240">
    <property type="entry name" value="Putative phosphatase, domain 2"/>
    <property type="match status" value="1"/>
</dbReference>
<dbReference type="AlphaFoldDB" id="A0A142EM43"/>
<dbReference type="SUPFAM" id="SSF56784">
    <property type="entry name" value="HAD-like"/>
    <property type="match status" value="1"/>
</dbReference>
<reference evidence="7 8" key="2">
    <citation type="journal article" date="2016" name="Genome Announc.">
        <title>Complete Genome Sequence of Algoriphagus sp. Strain M8-2, Isolated from a Brackish Lake.</title>
        <authorList>
            <person name="Muraguchi Y."/>
            <person name="Kushimoto K."/>
            <person name="Ohtsubo Y."/>
            <person name="Suzuki T."/>
            <person name="Dohra H."/>
            <person name="Kimbara K."/>
            <person name="Shintani M."/>
        </authorList>
    </citation>
    <scope>NUCLEOTIDE SEQUENCE [LARGE SCALE GENOMIC DNA]</scope>
    <source>
        <strain evidence="7 8">M8-2</strain>
    </source>
</reference>
<dbReference type="PROSITE" id="PS50206">
    <property type="entry name" value="RHODANESE_3"/>
    <property type="match status" value="1"/>
</dbReference>
<proteinExistence type="inferred from homology"/>
<dbReference type="SFLD" id="SFLDS00003">
    <property type="entry name" value="Haloacid_Dehalogenase"/>
    <property type="match status" value="1"/>
</dbReference>
<dbReference type="NCBIfam" id="TIGR01509">
    <property type="entry name" value="HAD-SF-IA-v3"/>
    <property type="match status" value="1"/>
</dbReference>
<dbReference type="CDD" id="cd07505">
    <property type="entry name" value="HAD_BPGM-like"/>
    <property type="match status" value="1"/>
</dbReference>
<dbReference type="InterPro" id="IPR051600">
    <property type="entry name" value="Beta-PGM-like"/>
</dbReference>
<evidence type="ECO:0000256" key="5">
    <source>
        <dbReference type="ARBA" id="ARBA00023277"/>
    </source>
</evidence>
<comment type="cofactor">
    <cofactor evidence="1">
        <name>Mg(2+)</name>
        <dbReference type="ChEBI" id="CHEBI:18420"/>
    </cofactor>
</comment>
<dbReference type="PANTHER" id="PTHR46193:SF18">
    <property type="entry name" value="HEXITOL PHOSPHATASE B"/>
    <property type="match status" value="1"/>
</dbReference>
<protein>
    <submittedName>
        <fullName evidence="7">HAD family hydrolase</fullName>
    </submittedName>
</protein>
<dbReference type="KEGG" id="alm:AO498_07210"/>
<accession>A0A142EM43</accession>
<dbReference type="SFLD" id="SFLDG01129">
    <property type="entry name" value="C1.5:_HAD__Beta-PGM__Phosphata"/>
    <property type="match status" value="1"/>
</dbReference>
<keyword evidence="7" id="KW-0378">Hydrolase</keyword>
<dbReference type="Pfam" id="PF13419">
    <property type="entry name" value="HAD_2"/>
    <property type="match status" value="1"/>
</dbReference>
<dbReference type="STRING" id="1727163.AO498_07210"/>
<dbReference type="PANTHER" id="PTHR46193">
    <property type="entry name" value="6-PHOSPHOGLUCONATE PHOSPHATASE"/>
    <property type="match status" value="1"/>
</dbReference>
<evidence type="ECO:0000313" key="7">
    <source>
        <dbReference type="EMBL" id="AMQ56198.1"/>
    </source>
</evidence>
<dbReference type="Gene3D" id="3.40.50.1000">
    <property type="entry name" value="HAD superfamily/HAD-like"/>
    <property type="match status" value="1"/>
</dbReference>
<dbReference type="InterPro" id="IPR006439">
    <property type="entry name" value="HAD-SF_hydro_IA"/>
</dbReference>
<dbReference type="InterPro" id="IPR023198">
    <property type="entry name" value="PGP-like_dom2"/>
</dbReference>
<keyword evidence="4" id="KW-0460">Magnesium</keyword>
<sequence length="232" mass="26599">MSIEFDLLAEVKHVFFDMDGTMVDSIPFHQESWLRFLSNHGIHLRPEEFRAQNHGTIHEMIRRFFPHEKSSQRILELGEEKEYTYRQLYSSYLVEIKGLSSFLEHLKTNGISIHLSTMGDQNNIDFILDGLELRHFFKTITGGHEVFKGKPDPEIFELSLKKAGAKPAESIVFEDSGGGIRAAKAAGLRVLGLATTHSKRELIELGWLAAYHDFSEILNEKRRINFNSPKEV</sequence>
<name>A0A142EM43_9BACT</name>
<evidence type="ECO:0000313" key="8">
    <source>
        <dbReference type="Proteomes" id="UP000073816"/>
    </source>
</evidence>
<dbReference type="InterPro" id="IPR001763">
    <property type="entry name" value="Rhodanese-like_dom"/>
</dbReference>
<keyword evidence="3" id="KW-0479">Metal-binding</keyword>
<dbReference type="PRINTS" id="PR00413">
    <property type="entry name" value="HADHALOGNASE"/>
</dbReference>
<organism evidence="7 8">
    <name type="scientific">Algoriphagus sanaruensis</name>
    <dbReference type="NCBI Taxonomy" id="1727163"/>
    <lineage>
        <taxon>Bacteria</taxon>
        <taxon>Pseudomonadati</taxon>
        <taxon>Bacteroidota</taxon>
        <taxon>Cytophagia</taxon>
        <taxon>Cytophagales</taxon>
        <taxon>Cyclobacteriaceae</taxon>
        <taxon>Algoriphagus</taxon>
    </lineage>
</organism>
<dbReference type="RefSeq" id="WP_067545295.1">
    <property type="nucleotide sequence ID" value="NZ_CP012836.1"/>
</dbReference>
<keyword evidence="5" id="KW-0119">Carbohydrate metabolism</keyword>
<evidence type="ECO:0000256" key="4">
    <source>
        <dbReference type="ARBA" id="ARBA00022842"/>
    </source>
</evidence>
<dbReference type="InterPro" id="IPR041492">
    <property type="entry name" value="HAD_2"/>
</dbReference>
<evidence type="ECO:0000256" key="2">
    <source>
        <dbReference type="ARBA" id="ARBA00006171"/>
    </source>
</evidence>
<evidence type="ECO:0000259" key="6">
    <source>
        <dbReference type="PROSITE" id="PS50206"/>
    </source>
</evidence>
<dbReference type="SFLD" id="SFLDG01135">
    <property type="entry name" value="C1.5.6:_HAD__Beta-PGM__Phospha"/>
    <property type="match status" value="1"/>
</dbReference>